<evidence type="ECO:0000313" key="5">
    <source>
        <dbReference type="Proteomes" id="UP000017747"/>
    </source>
</evidence>
<dbReference type="RefSeq" id="WP_023388237.1">
    <property type="nucleotide sequence ID" value="NZ_AXUN02000185.1"/>
</dbReference>
<dbReference type="PROSITE" id="PS01081">
    <property type="entry name" value="HTH_TETR_1"/>
    <property type="match status" value="1"/>
</dbReference>
<dbReference type="InterPro" id="IPR036271">
    <property type="entry name" value="Tet_transcr_reg_TetR-rel_C_sf"/>
</dbReference>
<dbReference type="GO" id="GO:0003677">
    <property type="term" value="F:DNA binding"/>
    <property type="evidence" value="ECO:0007669"/>
    <property type="project" value="UniProtKB-UniRule"/>
</dbReference>
<dbReference type="AlphaFoldDB" id="V7I4W7"/>
<feature type="domain" description="HTH tetR-type" evidence="3">
    <location>
        <begin position="12"/>
        <end position="72"/>
    </location>
</feature>
<dbReference type="PATRIC" id="fig|994573.3.peg.2386"/>
<accession>V7I4W7</accession>
<sequence length="193" mass="22568">MKENSKRRIQAEETRDRIYKSAIYLMKTKGYENFTVSEVCRNAGVSVGSFYSYFVTKYDILVEIFKKADDYFKDVVEEHLMKGNGLDDIVLYFRYYGMYINMTGTDLQRQLFSPKSKMYAAQARYMVELLRKVVARGQEIGDITNDMTTDEIMDLLLITARGVSFDWCVKDGEYDVISRIEDYTRKLTSILKP</sequence>
<dbReference type="Pfam" id="PF00440">
    <property type="entry name" value="TetR_N"/>
    <property type="match status" value="1"/>
</dbReference>
<protein>
    <submittedName>
        <fullName evidence="4">TetR family transcriptional regulator</fullName>
    </submittedName>
</protein>
<dbReference type="OrthoDB" id="494991at2"/>
<dbReference type="Proteomes" id="UP000017747">
    <property type="component" value="Unassembled WGS sequence"/>
</dbReference>
<dbReference type="STRING" id="994573.T472_0212795"/>
<reference evidence="4 5" key="1">
    <citation type="journal article" date="2014" name="Genome Announc.">
        <title>Genome Sequence of Youngiibacter fragilis, the Type Strain of the Genus Youngiibacter.</title>
        <authorList>
            <person name="Wawrik C.B."/>
            <person name="Callaghan A.V."/>
            <person name="Stamps B.W."/>
            <person name="Wawrik B."/>
        </authorList>
    </citation>
    <scope>NUCLEOTIDE SEQUENCE [LARGE SCALE GENOMIC DNA]</scope>
    <source>
        <strain evidence="4 5">232.1</strain>
    </source>
</reference>
<dbReference type="InterPro" id="IPR009057">
    <property type="entry name" value="Homeodomain-like_sf"/>
</dbReference>
<dbReference type="eggNOG" id="COG1309">
    <property type="taxonomic scope" value="Bacteria"/>
</dbReference>
<keyword evidence="1 2" id="KW-0238">DNA-binding</keyword>
<name>V7I4W7_9CLOT</name>
<dbReference type="InterPro" id="IPR050624">
    <property type="entry name" value="HTH-type_Tx_Regulator"/>
</dbReference>
<dbReference type="SUPFAM" id="SSF48498">
    <property type="entry name" value="Tetracyclin repressor-like, C-terminal domain"/>
    <property type="match status" value="1"/>
</dbReference>
<proteinExistence type="predicted"/>
<feature type="DNA-binding region" description="H-T-H motif" evidence="2">
    <location>
        <begin position="35"/>
        <end position="54"/>
    </location>
</feature>
<evidence type="ECO:0000256" key="1">
    <source>
        <dbReference type="ARBA" id="ARBA00023125"/>
    </source>
</evidence>
<keyword evidence="5" id="KW-1185">Reference proteome</keyword>
<dbReference type="PRINTS" id="PR00455">
    <property type="entry name" value="HTHTETR"/>
</dbReference>
<gene>
    <name evidence="4" type="ORF">T472_0212795</name>
</gene>
<dbReference type="InterPro" id="IPR001647">
    <property type="entry name" value="HTH_TetR"/>
</dbReference>
<evidence type="ECO:0000256" key="2">
    <source>
        <dbReference type="PROSITE-ProRule" id="PRU00335"/>
    </source>
</evidence>
<dbReference type="EMBL" id="AXUN02000185">
    <property type="protein sequence ID" value="ETA80229.1"/>
    <property type="molecule type" value="Genomic_DNA"/>
</dbReference>
<evidence type="ECO:0000259" key="3">
    <source>
        <dbReference type="PROSITE" id="PS50977"/>
    </source>
</evidence>
<evidence type="ECO:0000313" key="4">
    <source>
        <dbReference type="EMBL" id="ETA80229.1"/>
    </source>
</evidence>
<organism evidence="4 5">
    <name type="scientific">Youngiibacter fragilis 232.1</name>
    <dbReference type="NCBI Taxonomy" id="994573"/>
    <lineage>
        <taxon>Bacteria</taxon>
        <taxon>Bacillati</taxon>
        <taxon>Bacillota</taxon>
        <taxon>Clostridia</taxon>
        <taxon>Eubacteriales</taxon>
        <taxon>Clostridiaceae</taxon>
        <taxon>Youngiibacter</taxon>
    </lineage>
</organism>
<dbReference type="Gene3D" id="1.10.357.10">
    <property type="entry name" value="Tetracycline Repressor, domain 2"/>
    <property type="match status" value="1"/>
</dbReference>
<dbReference type="InterPro" id="IPR023772">
    <property type="entry name" value="DNA-bd_HTH_TetR-type_CS"/>
</dbReference>
<dbReference type="PROSITE" id="PS50977">
    <property type="entry name" value="HTH_TETR_2"/>
    <property type="match status" value="1"/>
</dbReference>
<comment type="caution">
    <text evidence="4">The sequence shown here is derived from an EMBL/GenBank/DDBJ whole genome shotgun (WGS) entry which is preliminary data.</text>
</comment>
<dbReference type="PANTHER" id="PTHR43479:SF11">
    <property type="entry name" value="ACREF_ENVCD OPERON REPRESSOR-RELATED"/>
    <property type="match status" value="1"/>
</dbReference>
<dbReference type="SUPFAM" id="SSF46689">
    <property type="entry name" value="Homeodomain-like"/>
    <property type="match status" value="1"/>
</dbReference>
<dbReference type="PANTHER" id="PTHR43479">
    <property type="entry name" value="ACREF/ENVCD OPERON REPRESSOR-RELATED"/>
    <property type="match status" value="1"/>
</dbReference>